<dbReference type="OrthoDB" id="9801785at2"/>
<accession>A0A1M5KC39</accession>
<feature type="binding site" evidence="4">
    <location>
        <position position="295"/>
    </location>
    <ligand>
        <name>substrate</name>
    </ligand>
</feature>
<dbReference type="Gene3D" id="3.40.50.720">
    <property type="entry name" value="NAD(P)-binding Rossmann-like Domain"/>
    <property type="match status" value="1"/>
</dbReference>
<dbReference type="CDD" id="cd05248">
    <property type="entry name" value="ADP_GME_SDR_e"/>
    <property type="match status" value="1"/>
</dbReference>
<name>A0A1M5KC39_9HYPH</name>
<feature type="binding site" evidence="4">
    <location>
        <position position="184"/>
    </location>
    <ligand>
        <name>substrate</name>
    </ligand>
</feature>
<evidence type="ECO:0000313" key="7">
    <source>
        <dbReference type="Proteomes" id="UP000184485"/>
    </source>
</evidence>
<dbReference type="InterPro" id="IPR001509">
    <property type="entry name" value="Epimerase_deHydtase"/>
</dbReference>
<dbReference type="GO" id="GO:0005975">
    <property type="term" value="P:carbohydrate metabolic process"/>
    <property type="evidence" value="ECO:0007669"/>
    <property type="project" value="UniProtKB-UniRule"/>
</dbReference>
<dbReference type="EC" id="5.1.3.20" evidence="4"/>
<feature type="active site" description="Proton acceptor" evidence="4">
    <location>
        <position position="193"/>
    </location>
</feature>
<keyword evidence="1 4" id="KW-0521">NADP</keyword>
<comment type="cofactor">
    <cofactor evidence="4">
        <name>NADP(+)</name>
        <dbReference type="ChEBI" id="CHEBI:58349"/>
    </cofactor>
    <text evidence="4">Binds 1 NADP(+) per subunit.</text>
</comment>
<feature type="active site" description="Proton acceptor" evidence="4">
    <location>
        <position position="152"/>
    </location>
</feature>
<comment type="function">
    <text evidence="4">Catalyzes the interconversion between ADP-D-glycero-beta-D-manno-heptose and ADP-L-glycero-beta-D-manno-heptose via an epimerization at carbon 6 of the heptose.</text>
</comment>
<evidence type="ECO:0000256" key="3">
    <source>
        <dbReference type="ARBA" id="ARBA00023277"/>
    </source>
</evidence>
<dbReference type="Pfam" id="PF01370">
    <property type="entry name" value="Epimerase"/>
    <property type="match status" value="1"/>
</dbReference>
<dbReference type="RefSeq" id="WP_073057323.1">
    <property type="nucleotide sequence ID" value="NZ_FQUP01000005.1"/>
</dbReference>
<feature type="binding site" evidence="4">
    <location>
        <begin position="82"/>
        <end position="86"/>
    </location>
    <ligand>
        <name>NADP(+)</name>
        <dbReference type="ChEBI" id="CHEBI:58349"/>
    </ligand>
</feature>
<reference evidence="6 7" key="1">
    <citation type="submission" date="2016-11" db="EMBL/GenBank/DDBJ databases">
        <authorList>
            <person name="Jaros S."/>
            <person name="Januszkiewicz K."/>
            <person name="Wedrychowicz H."/>
        </authorList>
    </citation>
    <scope>NUCLEOTIDE SEQUENCE [LARGE SCALE GENOMIC DNA]</scope>
    <source>
        <strain evidence="6 7">DSM 19436</strain>
    </source>
</reference>
<dbReference type="STRING" id="1122133.SAMN02745157_4334"/>
<comment type="catalytic activity">
    <reaction evidence="4">
        <text>ADP-D-glycero-beta-D-manno-heptose = ADP-L-glycero-beta-D-manno-heptose</text>
        <dbReference type="Rhea" id="RHEA:17577"/>
        <dbReference type="ChEBI" id="CHEBI:59967"/>
        <dbReference type="ChEBI" id="CHEBI:61506"/>
        <dbReference type="EC" id="5.1.3.20"/>
    </reaction>
</comment>
<comment type="similarity">
    <text evidence="4">Belongs to the NAD(P)-dependent epimerase/dehydratase family. HldD subfamily.</text>
</comment>
<protein>
    <recommendedName>
        <fullName evidence="4">ADP-L-glycero-D-manno-heptose-6-epimerase</fullName>
        <ecNumber evidence="4">5.1.3.20</ecNumber>
    </recommendedName>
    <alternativeName>
        <fullName evidence="4">ADP-L-glycero-beta-D-manno-heptose-6-epimerase</fullName>
        <shortName evidence="4">ADP-glyceromanno-heptose 6-epimerase</shortName>
        <shortName evidence="4">ADP-hep 6-epimerase</shortName>
        <shortName evidence="4">AGME</shortName>
    </alternativeName>
</protein>
<gene>
    <name evidence="4" type="primary">hldD</name>
    <name evidence="6" type="ORF">SAMN02745157_4334</name>
</gene>
<dbReference type="UniPathway" id="UPA00356">
    <property type="reaction ID" value="UER00440"/>
</dbReference>
<feature type="binding site" evidence="4">
    <location>
        <position position="202"/>
    </location>
    <ligand>
        <name>substrate</name>
    </ligand>
</feature>
<dbReference type="InterPro" id="IPR036291">
    <property type="entry name" value="NAD(P)-bd_dom_sf"/>
</dbReference>
<dbReference type="HAMAP" id="MF_01601">
    <property type="entry name" value="Heptose_epimerase"/>
    <property type="match status" value="1"/>
</dbReference>
<evidence type="ECO:0000256" key="4">
    <source>
        <dbReference type="HAMAP-Rule" id="MF_01601"/>
    </source>
</evidence>
<feature type="binding site" evidence="4">
    <location>
        <position position="193"/>
    </location>
    <ligand>
        <name>NADP(+)</name>
        <dbReference type="ChEBI" id="CHEBI:58349"/>
    </ligand>
</feature>
<evidence type="ECO:0000313" key="6">
    <source>
        <dbReference type="EMBL" id="SHG49733.1"/>
    </source>
</evidence>
<dbReference type="AlphaFoldDB" id="A0A1M5KC39"/>
<comment type="subunit">
    <text evidence="4">Homopentamer.</text>
</comment>
<feature type="binding site" evidence="4">
    <location>
        <position position="47"/>
    </location>
    <ligand>
        <name>NADP(+)</name>
        <dbReference type="ChEBI" id="CHEBI:58349"/>
    </ligand>
</feature>
<feature type="binding site" evidence="4">
    <location>
        <position position="185"/>
    </location>
    <ligand>
        <name>NADP(+)</name>
        <dbReference type="ChEBI" id="CHEBI:58349"/>
    </ligand>
</feature>
<dbReference type="Proteomes" id="UP000184485">
    <property type="component" value="Unassembled WGS sequence"/>
</dbReference>
<keyword evidence="3 4" id="KW-0119">Carbohydrate metabolism</keyword>
<evidence type="ECO:0000259" key="5">
    <source>
        <dbReference type="Pfam" id="PF01370"/>
    </source>
</evidence>
<feature type="binding site" evidence="4">
    <location>
        <position position="230"/>
    </location>
    <ligand>
        <name>substrate</name>
    </ligand>
</feature>
<dbReference type="NCBIfam" id="TIGR02197">
    <property type="entry name" value="heptose_epim"/>
    <property type="match status" value="1"/>
</dbReference>
<keyword evidence="7" id="KW-1185">Reference proteome</keyword>
<dbReference type="GO" id="GO:0097171">
    <property type="term" value="P:ADP-L-glycero-beta-D-manno-heptose biosynthetic process"/>
    <property type="evidence" value="ECO:0007669"/>
    <property type="project" value="UniProtKB-UniPathway"/>
</dbReference>
<feature type="binding site" evidence="4">
    <location>
        <begin position="40"/>
        <end position="41"/>
    </location>
    <ligand>
        <name>NADP(+)</name>
        <dbReference type="ChEBI" id="CHEBI:58349"/>
    </ligand>
</feature>
<feature type="binding site" evidence="4">
    <location>
        <position position="156"/>
    </location>
    <ligand>
        <name>NADP(+)</name>
        <dbReference type="ChEBI" id="CHEBI:58349"/>
    </ligand>
</feature>
<comment type="caution">
    <text evidence="4">Lacks conserved residue(s) required for the propagation of feature annotation.</text>
</comment>
<dbReference type="GO" id="GO:0008712">
    <property type="term" value="F:ADP-glyceromanno-heptose 6-epimerase activity"/>
    <property type="evidence" value="ECO:0007669"/>
    <property type="project" value="UniProtKB-UniRule"/>
</dbReference>
<dbReference type="GO" id="GO:0050661">
    <property type="term" value="F:NADP binding"/>
    <property type="evidence" value="ECO:0007669"/>
    <property type="project" value="InterPro"/>
</dbReference>
<dbReference type="PANTHER" id="PTHR43103">
    <property type="entry name" value="NUCLEOSIDE-DIPHOSPHATE-SUGAR EPIMERASE"/>
    <property type="match status" value="1"/>
</dbReference>
<feature type="binding site" evidence="4">
    <location>
        <position position="195"/>
    </location>
    <ligand>
        <name>substrate</name>
    </ligand>
</feature>
<dbReference type="SUPFAM" id="SSF51735">
    <property type="entry name" value="NAD(P)-binding Rossmann-fold domains"/>
    <property type="match status" value="1"/>
</dbReference>
<organism evidence="6 7">
    <name type="scientific">Kaistia soli DSM 19436</name>
    <dbReference type="NCBI Taxonomy" id="1122133"/>
    <lineage>
        <taxon>Bacteria</taxon>
        <taxon>Pseudomonadati</taxon>
        <taxon>Pseudomonadota</taxon>
        <taxon>Alphaproteobacteria</taxon>
        <taxon>Hyphomicrobiales</taxon>
        <taxon>Kaistiaceae</taxon>
        <taxon>Kaistia</taxon>
    </lineage>
</organism>
<proteinExistence type="inferred from homology"/>
<comment type="domain">
    <text evidence="4">Contains a large N-terminal NADP-binding domain, and a smaller C-terminal substrate-binding domain.</text>
</comment>
<feature type="binding site" evidence="4">
    <location>
        <begin position="216"/>
        <end position="219"/>
    </location>
    <ligand>
        <name>substrate</name>
    </ligand>
</feature>
<feature type="binding site" evidence="4">
    <location>
        <begin position="20"/>
        <end position="21"/>
    </location>
    <ligand>
        <name>NADP(+)</name>
        <dbReference type="ChEBI" id="CHEBI:58349"/>
    </ligand>
</feature>
<comment type="pathway">
    <text evidence="4">Nucleotide-sugar biosynthesis; ADP-L-glycero-beta-D-manno-heptose biosynthesis; ADP-L-glycero-beta-D-manno-heptose from D-glycero-beta-D-manno-heptose 7-phosphate: step 4/4.</text>
</comment>
<feature type="domain" description="NAD-dependent epimerase/dehydratase" evidence="5">
    <location>
        <begin position="12"/>
        <end position="258"/>
    </location>
</feature>
<dbReference type="EMBL" id="FQUP01000005">
    <property type="protein sequence ID" value="SHG49733.1"/>
    <property type="molecule type" value="Genomic_DNA"/>
</dbReference>
<dbReference type="InterPro" id="IPR011912">
    <property type="entry name" value="Heptose_epim"/>
</dbReference>
<evidence type="ECO:0000256" key="2">
    <source>
        <dbReference type="ARBA" id="ARBA00023235"/>
    </source>
</evidence>
<dbReference type="PANTHER" id="PTHR43103:SF3">
    <property type="entry name" value="ADP-L-GLYCERO-D-MANNO-HEPTOSE-6-EPIMERASE"/>
    <property type="match status" value="1"/>
</dbReference>
<keyword evidence="2 4" id="KW-0413">Isomerase</keyword>
<sequence length="335" mass="36545">MAIAARHGRDTILVTGGAGFIGSNIARALAADGWRIVVADWFGTGGKWKNLADVLLDDVLTPDATLDWLEAHHGRVEAIVHMGAISATTEPDVDLIVARNIRTTLDLWSAAARHAVRLIYASSAATYGDGSSGFVDDNSAAHLATLRPLNAYGWSKLAVDRRFVSDVVGGRPTPPQWAGLRFFNVYGPNEAHKDDMRSVIHKIYPLAAAGETVTLFRSHDPNYEDGGQLRDFIHVDDCVAVMRWLIAEPSVNGIFNVGTGKARSFADLARAVFAALGQEPRISYVDMPERIQKAYQYFTEADMGRLRAAGYQGQFTTLEDGITRYVAVLRSAEAR</sequence>
<dbReference type="Gene3D" id="3.90.25.10">
    <property type="entry name" value="UDP-galactose 4-epimerase, domain 1"/>
    <property type="match status" value="1"/>
</dbReference>
<evidence type="ECO:0000256" key="1">
    <source>
        <dbReference type="ARBA" id="ARBA00022857"/>
    </source>
</evidence>